<dbReference type="SUPFAM" id="SSF53098">
    <property type="entry name" value="Ribonuclease H-like"/>
    <property type="match status" value="1"/>
</dbReference>
<dbReference type="InterPro" id="IPR052035">
    <property type="entry name" value="ZnF_BED_domain_contain"/>
</dbReference>
<sequence length="344" mass="38802">MASAMYDLIHENNLSRKSTETAELEVTGWDPKTMHIWCFFHKIALIVNAGLKALSLETLPPEKTKESVLGFFPVLGRLVEEEEPDQTPKLAKLVQKTTLHVEDYDAASESDYGNADEEVQGGAGQAYSNEDSEKDKLAAPPEKHACTTRLQDLTKKLDVYQSYQKAIDAREVIDHILKEDQQQNQAGGLFDNALFSPRNWKEIDNLNAKLEVFVKLTSHMEGNSATGAHVILKYLELKESLTEKLKQSLDTSSLYPMYHAMLKQVNKYLCEAMECETLLLATMMNPCFRCSLFKLVFGAESLEVNASCELLMQEFRQTKDNQTKLDDMKTTIDPDVVAIEKPPN</sequence>
<dbReference type="EMBL" id="PGCJ01000111">
    <property type="protein sequence ID" value="PLW47376.1"/>
    <property type="molecule type" value="Genomic_DNA"/>
</dbReference>
<dbReference type="AlphaFoldDB" id="A0A2N5VBT5"/>
<evidence type="ECO:0000313" key="7">
    <source>
        <dbReference type="EMBL" id="PLW47376.1"/>
    </source>
</evidence>
<feature type="compositionally biased region" description="Acidic residues" evidence="6">
    <location>
        <begin position="107"/>
        <end position="119"/>
    </location>
</feature>
<keyword evidence="5" id="KW-0539">Nucleus</keyword>
<accession>A0A2N5VBT5</accession>
<dbReference type="PANTHER" id="PTHR46481">
    <property type="entry name" value="ZINC FINGER BED DOMAIN-CONTAINING PROTEIN 4"/>
    <property type="match status" value="1"/>
</dbReference>
<name>A0A2N5VBT5_9BASI</name>
<evidence type="ECO:0000256" key="1">
    <source>
        <dbReference type="ARBA" id="ARBA00004123"/>
    </source>
</evidence>
<dbReference type="PANTHER" id="PTHR46481:SF10">
    <property type="entry name" value="ZINC FINGER BED DOMAIN-CONTAINING PROTEIN 39"/>
    <property type="match status" value="1"/>
</dbReference>
<comment type="subcellular location">
    <subcellularLocation>
        <location evidence="1">Nucleus</location>
    </subcellularLocation>
</comment>
<organism evidence="7 8">
    <name type="scientific">Puccinia coronata f. sp. avenae</name>
    <dbReference type="NCBI Taxonomy" id="200324"/>
    <lineage>
        <taxon>Eukaryota</taxon>
        <taxon>Fungi</taxon>
        <taxon>Dikarya</taxon>
        <taxon>Basidiomycota</taxon>
        <taxon>Pucciniomycotina</taxon>
        <taxon>Pucciniomycetes</taxon>
        <taxon>Pucciniales</taxon>
        <taxon>Pucciniaceae</taxon>
        <taxon>Puccinia</taxon>
    </lineage>
</organism>
<evidence type="ECO:0000256" key="6">
    <source>
        <dbReference type="SAM" id="MobiDB-lite"/>
    </source>
</evidence>
<evidence type="ECO:0000256" key="2">
    <source>
        <dbReference type="ARBA" id="ARBA00022723"/>
    </source>
</evidence>
<gene>
    <name evidence="7" type="ORF">PCANC_05865</name>
</gene>
<evidence type="ECO:0000256" key="5">
    <source>
        <dbReference type="ARBA" id="ARBA00023242"/>
    </source>
</evidence>
<dbReference type="OrthoDB" id="2514764at2759"/>
<evidence type="ECO:0008006" key="9">
    <source>
        <dbReference type="Google" id="ProtNLM"/>
    </source>
</evidence>
<evidence type="ECO:0000256" key="3">
    <source>
        <dbReference type="ARBA" id="ARBA00022771"/>
    </source>
</evidence>
<feature type="compositionally biased region" description="Basic and acidic residues" evidence="6">
    <location>
        <begin position="131"/>
        <end position="143"/>
    </location>
</feature>
<evidence type="ECO:0000313" key="8">
    <source>
        <dbReference type="Proteomes" id="UP000235388"/>
    </source>
</evidence>
<comment type="caution">
    <text evidence="7">The sequence shown here is derived from an EMBL/GenBank/DDBJ whole genome shotgun (WGS) entry which is preliminary data.</text>
</comment>
<proteinExistence type="predicted"/>
<keyword evidence="4" id="KW-0862">Zinc</keyword>
<dbReference type="GO" id="GO:0005634">
    <property type="term" value="C:nucleus"/>
    <property type="evidence" value="ECO:0007669"/>
    <property type="project" value="UniProtKB-SubCell"/>
</dbReference>
<protein>
    <recommendedName>
        <fullName evidence="9">hAT-like transposase RNase-H fold domain-containing protein</fullName>
    </recommendedName>
</protein>
<dbReference type="InterPro" id="IPR012337">
    <property type="entry name" value="RNaseH-like_sf"/>
</dbReference>
<dbReference type="Proteomes" id="UP000235388">
    <property type="component" value="Unassembled WGS sequence"/>
</dbReference>
<keyword evidence="2" id="KW-0479">Metal-binding</keyword>
<reference evidence="7 8" key="1">
    <citation type="submission" date="2017-11" db="EMBL/GenBank/DDBJ databases">
        <title>De novo assembly and phasing of dikaryotic genomes from two isolates of Puccinia coronata f. sp. avenae, the causal agent of oat crown rust.</title>
        <authorList>
            <person name="Miller M.E."/>
            <person name="Zhang Y."/>
            <person name="Omidvar V."/>
            <person name="Sperschneider J."/>
            <person name="Schwessinger B."/>
            <person name="Raley C."/>
            <person name="Palmer J.M."/>
            <person name="Garnica D."/>
            <person name="Upadhyaya N."/>
            <person name="Rathjen J."/>
            <person name="Taylor J.M."/>
            <person name="Park R.F."/>
            <person name="Dodds P.N."/>
            <person name="Hirsch C.D."/>
            <person name="Kianian S.F."/>
            <person name="Figueroa M."/>
        </authorList>
    </citation>
    <scope>NUCLEOTIDE SEQUENCE [LARGE SCALE GENOMIC DNA]</scope>
    <source>
        <strain evidence="7">12NC29</strain>
    </source>
</reference>
<dbReference type="GO" id="GO:0008270">
    <property type="term" value="F:zinc ion binding"/>
    <property type="evidence" value="ECO:0007669"/>
    <property type="project" value="UniProtKB-KW"/>
</dbReference>
<keyword evidence="8" id="KW-1185">Reference proteome</keyword>
<feature type="region of interest" description="Disordered" evidence="6">
    <location>
        <begin position="107"/>
        <end position="143"/>
    </location>
</feature>
<keyword evidence="3" id="KW-0863">Zinc-finger</keyword>
<evidence type="ECO:0000256" key="4">
    <source>
        <dbReference type="ARBA" id="ARBA00022833"/>
    </source>
</evidence>